<keyword evidence="2" id="KW-1185">Reference proteome</keyword>
<dbReference type="EMBL" id="JBHUHD010000001">
    <property type="protein sequence ID" value="MFD2138820.1"/>
    <property type="molecule type" value="Genomic_DNA"/>
</dbReference>
<proteinExistence type="predicted"/>
<evidence type="ECO:0000313" key="2">
    <source>
        <dbReference type="Proteomes" id="UP001597299"/>
    </source>
</evidence>
<gene>
    <name evidence="1" type="ORF">ACFSNC_00260</name>
</gene>
<dbReference type="Proteomes" id="UP001597299">
    <property type="component" value="Unassembled WGS sequence"/>
</dbReference>
<accession>A0ABW4YR67</accession>
<sequence length="621" mass="67899">MAERKSSAGVVAGVVGGVVDRVRARVERRQAIPDPPIGADRDGIPPGQWRARGLEDDLGLPPGCPVHPLGVDGQTFHFIDDIGQLFSVPEGRQFGQDVIQRLFGSRPNYLYWAWPKISPPKKEGESFSVTSWRAELVRQDLFQACKLKGPWNSVERIRGRGAWTTKDGRLVLHCGDALYMGVERIDTGEHGEFFYPRRPSIAHPFARPVDDDASPGLKLVEILRTWSWERPDVDPLLVVGWIVVAMIGGALEWRPSIFLVGDAGTGKSHLQRLIKAVLGGMLVQATDTTPAGIYQRIGTDALPVAVDELEAGADNKRVIGVVNLARLSASGGLMLRGGQDNTGTEFQARSPFLFSAIVAPPLPPQDLSRLGVLTLKRLDPEKIASPPVLEAADTIGPRILRRLVDRWDQWPQLLHAYKAALFKGKHDTRGQDTYGTLLAAAHLLLGDDAMAEAGVNAIEKWADLLGVDALPDHVQREDNWRKCIMHILTSRVPAWRHGARQTIGQLVEDVLETSRLKMDGGVNMEEAVRLMAQAGLGLHRDPDLSHGLILSVPNNSPLLAELFDGSVWAGAAGVGGWAGSLRQGPPEIVVTDKKKNNRKIGGVQQRCTLVKLDDFFKLMEG</sequence>
<reference evidence="2" key="1">
    <citation type="journal article" date="2019" name="Int. J. Syst. Evol. Microbiol.">
        <title>The Global Catalogue of Microorganisms (GCM) 10K type strain sequencing project: providing services to taxonomists for standard genome sequencing and annotation.</title>
        <authorList>
            <consortium name="The Broad Institute Genomics Platform"/>
            <consortium name="The Broad Institute Genome Sequencing Center for Infectious Disease"/>
            <person name="Wu L."/>
            <person name="Ma J."/>
        </authorList>
    </citation>
    <scope>NUCLEOTIDE SEQUENCE [LARGE SCALE GENOMIC DNA]</scope>
    <source>
        <strain evidence="2">CCM 7435</strain>
    </source>
</reference>
<comment type="caution">
    <text evidence="1">The sequence shown here is derived from an EMBL/GenBank/DDBJ whole genome shotgun (WGS) entry which is preliminary data.</text>
</comment>
<protein>
    <recommendedName>
        <fullName evidence="3">DNA primase/helicase</fullName>
    </recommendedName>
</protein>
<evidence type="ECO:0008006" key="3">
    <source>
        <dbReference type="Google" id="ProtNLM"/>
    </source>
</evidence>
<name>A0ABW4YR67_9HYPH</name>
<organism evidence="1 2">
    <name type="scientific">Ancylobacter oerskovii</name>
    <dbReference type="NCBI Taxonomy" id="459519"/>
    <lineage>
        <taxon>Bacteria</taxon>
        <taxon>Pseudomonadati</taxon>
        <taxon>Pseudomonadota</taxon>
        <taxon>Alphaproteobacteria</taxon>
        <taxon>Hyphomicrobiales</taxon>
        <taxon>Xanthobacteraceae</taxon>
        <taxon>Ancylobacter</taxon>
    </lineage>
</organism>
<dbReference type="RefSeq" id="WP_213355443.1">
    <property type="nucleotide sequence ID" value="NZ_JAHBGB010000044.1"/>
</dbReference>
<evidence type="ECO:0000313" key="1">
    <source>
        <dbReference type="EMBL" id="MFD2138820.1"/>
    </source>
</evidence>